<dbReference type="Gene3D" id="1.10.10.60">
    <property type="entry name" value="Homeodomain-like"/>
    <property type="match status" value="1"/>
</dbReference>
<organism evidence="3 4">
    <name type="scientific">Lagenidium giganteum</name>
    <dbReference type="NCBI Taxonomy" id="4803"/>
    <lineage>
        <taxon>Eukaryota</taxon>
        <taxon>Sar</taxon>
        <taxon>Stramenopiles</taxon>
        <taxon>Oomycota</taxon>
        <taxon>Peronosporomycetes</taxon>
        <taxon>Pythiales</taxon>
        <taxon>Pythiaceae</taxon>
    </lineage>
</organism>
<feature type="domain" description="Myb/SANT-like DNA-binding" evidence="2">
    <location>
        <begin position="98"/>
        <end position="177"/>
    </location>
</feature>
<gene>
    <name evidence="3" type="ORF">N0F65_003000</name>
</gene>
<evidence type="ECO:0000256" key="1">
    <source>
        <dbReference type="SAM" id="MobiDB-lite"/>
    </source>
</evidence>
<dbReference type="AlphaFoldDB" id="A0AAV2YL14"/>
<name>A0AAV2YL14_9STRA</name>
<reference evidence="3" key="2">
    <citation type="journal article" date="2023" name="Microbiol Resour">
        <title>Decontamination and Annotation of the Draft Genome Sequence of the Oomycete Lagenidium giganteum ARSEF 373.</title>
        <authorList>
            <person name="Morgan W.R."/>
            <person name="Tartar A."/>
        </authorList>
    </citation>
    <scope>NUCLEOTIDE SEQUENCE</scope>
    <source>
        <strain evidence="3">ARSEF 373</strain>
    </source>
</reference>
<evidence type="ECO:0000259" key="2">
    <source>
        <dbReference type="Pfam" id="PF13837"/>
    </source>
</evidence>
<proteinExistence type="predicted"/>
<dbReference type="EMBL" id="DAKRPA010000194">
    <property type="protein sequence ID" value="DAZ95690.1"/>
    <property type="molecule type" value="Genomic_DNA"/>
</dbReference>
<sequence length="248" mass="27947">MRNVFEKELLDEIIDGPGRVDSSADTLEKKEFKQNQAEAKILIQSSLSSSLARQVMHHPTVTSMWQELCTMFDGERNAAVAALQNMSFPSASKGSKLRWTDEMVQVLLEVRVGTMSNQFRRNNSSAQLQELWRKVALKMNLMLDSSPPLEGLQIKNKFQALRAEYNAIKGEQEKTGNETNKSIVFPSYWDSLLQHFGSMSGLGQTDYGQLTIDVDMVCSPKASDSQKRVMSADDANDTKEECRRERVA</sequence>
<dbReference type="Pfam" id="PF13837">
    <property type="entry name" value="Myb_DNA-bind_4"/>
    <property type="match status" value="1"/>
</dbReference>
<evidence type="ECO:0000313" key="4">
    <source>
        <dbReference type="Proteomes" id="UP001146120"/>
    </source>
</evidence>
<dbReference type="InterPro" id="IPR044822">
    <property type="entry name" value="Myb_DNA-bind_4"/>
</dbReference>
<comment type="caution">
    <text evidence="3">The sequence shown here is derived from an EMBL/GenBank/DDBJ whole genome shotgun (WGS) entry which is preliminary data.</text>
</comment>
<protein>
    <recommendedName>
        <fullName evidence="2">Myb/SANT-like DNA-binding domain-containing protein</fullName>
    </recommendedName>
</protein>
<feature type="region of interest" description="Disordered" evidence="1">
    <location>
        <begin position="222"/>
        <end position="248"/>
    </location>
</feature>
<dbReference type="Pfam" id="PF14223">
    <property type="entry name" value="Retrotran_gag_2"/>
    <property type="match status" value="1"/>
</dbReference>
<feature type="compositionally biased region" description="Basic and acidic residues" evidence="1">
    <location>
        <begin position="224"/>
        <end position="248"/>
    </location>
</feature>
<dbReference type="Proteomes" id="UP001146120">
    <property type="component" value="Unassembled WGS sequence"/>
</dbReference>
<reference evidence="3" key="1">
    <citation type="submission" date="2022-11" db="EMBL/GenBank/DDBJ databases">
        <authorList>
            <person name="Morgan W.R."/>
            <person name="Tartar A."/>
        </authorList>
    </citation>
    <scope>NUCLEOTIDE SEQUENCE</scope>
    <source>
        <strain evidence="3">ARSEF 373</strain>
    </source>
</reference>
<evidence type="ECO:0000313" key="3">
    <source>
        <dbReference type="EMBL" id="DAZ95690.1"/>
    </source>
</evidence>
<keyword evidence="4" id="KW-1185">Reference proteome</keyword>
<accession>A0AAV2YL14</accession>